<evidence type="ECO:0000313" key="12">
    <source>
        <dbReference type="EMBL" id="KKS55878.1"/>
    </source>
</evidence>
<keyword evidence="6" id="KW-0949">S-adenosyl-L-methionine</keyword>
<evidence type="ECO:0000259" key="11">
    <source>
        <dbReference type="PROSITE" id="PS50164"/>
    </source>
</evidence>
<dbReference type="CDD" id="cd02440">
    <property type="entry name" value="AdoMet_MTases"/>
    <property type="match status" value="1"/>
</dbReference>
<evidence type="ECO:0000256" key="7">
    <source>
        <dbReference type="ARBA" id="ARBA00022747"/>
    </source>
</evidence>
<dbReference type="PATRIC" id="fig|1619039.3.peg.1165"/>
<evidence type="ECO:0000256" key="8">
    <source>
        <dbReference type="ARBA" id="ARBA00023125"/>
    </source>
</evidence>
<keyword evidence="10" id="KW-0175">Coiled coil</keyword>
<dbReference type="AlphaFoldDB" id="A0A0G1D1M8"/>
<evidence type="ECO:0000256" key="4">
    <source>
        <dbReference type="ARBA" id="ARBA00022603"/>
    </source>
</evidence>
<dbReference type="SUPFAM" id="SSF53335">
    <property type="entry name" value="S-adenosyl-L-methionine-dependent methyltransferases"/>
    <property type="match status" value="1"/>
</dbReference>
<dbReference type="PRINTS" id="PR00507">
    <property type="entry name" value="N12N6MTFRASE"/>
</dbReference>
<organism evidence="12 13">
    <name type="scientific">Candidatus Magasanikbacteria bacterium GW2011_GWA2_42_32</name>
    <dbReference type="NCBI Taxonomy" id="1619039"/>
    <lineage>
        <taxon>Bacteria</taxon>
        <taxon>Candidatus Magasanikiibacteriota</taxon>
    </lineage>
</organism>
<dbReference type="Proteomes" id="UP000034837">
    <property type="component" value="Unassembled WGS sequence"/>
</dbReference>
<dbReference type="Gene3D" id="1.20.1260.30">
    <property type="match status" value="1"/>
</dbReference>
<comment type="similarity">
    <text evidence="1">Belongs to the N(4)/N(6)-methyltransferase family.</text>
</comment>
<keyword evidence="5" id="KW-0808">Transferase</keyword>
<dbReference type="InterPro" id="IPR044946">
    <property type="entry name" value="Restrct_endonuc_typeI_TRD_sf"/>
</dbReference>
<sequence>MNYQEIKQKIKNCRNILVGIVPSPEAQVQQITIALMYKFMDDMDKEAQEKHNAPPMFFAGDFAKYSWTKLLSPQMGNQERMNLYAEAIEKMNENSGIPQLFRDIFKGAFLPYRSPESLGLFLKEINGFTYDNSENLGYAFEHLLSIMGSQGDAGMFRTPRHIIDFIVAAIDPQKNEQICDPSCGSAGFLISAYNHIMKANTKKKKGDLISPEEKKKLIKNFVGYDISPDMVRLSKVNLYLHGFPNPTIFEYNTLSSEEKWDENFDVMLANPPFMSPTGGIRPHKRFSVQANRSEVLFVDYILEHLRPNGRAGIIVPEGIIFKSATAYKALRKLLIEDGLLAVVSLPAGVFNPYAGVKTSILLFDNGLAKKTNLPAPRPTTYVIRCDNKSFYIGQTENLPRRWEEHKRGLVDWTKKYKPLEIIHYEEFETIKEAVKREQNLKTGFGRKWLKREYKVGRLKKWNEGLARQAGEILFLKISNDGFDLGAQRREIDKNDLPQALEIIKEYKAALKENKKIKLNEKQGKIAHLVAKDKIAESGDYNFSGDRYIEAVNFVNQKYPIVELKDVCVVDWGNTELTKKSYIENGEYLGVSAAGCDGRMKHFEHEVGTVVLSAIGANCGRVFYPNEKFTAIKNTITFTPDRKKLYLKFLFYILKDNTFPKRGGGQPFMTKGDVKKYKIPLPPLEVQKEIVEQIEVKQKAIEAAKAVIDNLERERRYFGQEIRKIKDVEWVELGKLFEKVNEQINPQSKTGSTIYIGLENIESNSGNLVGNINAEMKAIKSTKNVFKKDDILYGKLRPNLNKVWLADKDGICSTDILVLRGGKKIIPAFYLPVLLSSDFNLEVLKGLKGAQLPRVSFDYLKHLKIPLLSLEIQKQLVAEMEEQEKIIEANKKLIGIMEQKIAEVLSEI</sequence>
<dbReference type="InterPro" id="IPR002052">
    <property type="entry name" value="DNA_methylase_N6_adenine_CS"/>
</dbReference>
<dbReference type="GO" id="GO:0008170">
    <property type="term" value="F:N-methyltransferase activity"/>
    <property type="evidence" value="ECO:0007669"/>
    <property type="project" value="InterPro"/>
</dbReference>
<dbReference type="GO" id="GO:0003677">
    <property type="term" value="F:DNA binding"/>
    <property type="evidence" value="ECO:0007669"/>
    <property type="project" value="UniProtKB-KW"/>
</dbReference>
<keyword evidence="8" id="KW-0238">DNA-binding</keyword>
<evidence type="ECO:0000256" key="3">
    <source>
        <dbReference type="ARBA" id="ARBA00011900"/>
    </source>
</evidence>
<evidence type="ECO:0000256" key="1">
    <source>
        <dbReference type="ARBA" id="ARBA00006594"/>
    </source>
</evidence>
<evidence type="ECO:0000256" key="9">
    <source>
        <dbReference type="ARBA" id="ARBA00047942"/>
    </source>
</evidence>
<keyword evidence="7" id="KW-0680">Restriction system</keyword>
<comment type="caution">
    <text evidence="12">The sequence shown here is derived from an EMBL/GenBank/DDBJ whole genome shotgun (WGS) entry which is preliminary data.</text>
</comment>
<feature type="coiled-coil region" evidence="10">
    <location>
        <begin position="693"/>
        <end position="720"/>
    </location>
</feature>
<dbReference type="InterPro" id="IPR029063">
    <property type="entry name" value="SAM-dependent_MTases_sf"/>
</dbReference>
<dbReference type="Gene3D" id="3.40.1440.10">
    <property type="entry name" value="GIY-YIG endonuclease"/>
    <property type="match status" value="1"/>
</dbReference>
<dbReference type="SUPFAM" id="SSF116734">
    <property type="entry name" value="DNA methylase specificity domain"/>
    <property type="match status" value="2"/>
</dbReference>
<dbReference type="Gene3D" id="3.40.50.150">
    <property type="entry name" value="Vaccinia Virus protein VP39"/>
    <property type="match status" value="1"/>
</dbReference>
<proteinExistence type="inferred from homology"/>
<name>A0A0G1D1M8_9BACT</name>
<dbReference type="EMBL" id="LCDO01000020">
    <property type="protein sequence ID" value="KKS55878.1"/>
    <property type="molecule type" value="Genomic_DNA"/>
</dbReference>
<dbReference type="PROSITE" id="PS00092">
    <property type="entry name" value="N6_MTASE"/>
    <property type="match status" value="1"/>
</dbReference>
<dbReference type="Pfam" id="PF01420">
    <property type="entry name" value="Methylase_S"/>
    <property type="match status" value="2"/>
</dbReference>
<dbReference type="InterPro" id="IPR035901">
    <property type="entry name" value="GIY-YIG_endonuc_sf"/>
</dbReference>
<feature type="domain" description="GIY-YIG" evidence="11">
    <location>
        <begin position="376"/>
        <end position="450"/>
    </location>
</feature>
<dbReference type="InterPro" id="IPR003356">
    <property type="entry name" value="DNA_methylase_A-5"/>
</dbReference>
<dbReference type="Gene3D" id="3.90.220.20">
    <property type="entry name" value="DNA methylase specificity domains"/>
    <property type="match status" value="2"/>
</dbReference>
<gene>
    <name evidence="12" type="ORF">UV20_C0020G0005</name>
</gene>
<dbReference type="InterPro" id="IPR000055">
    <property type="entry name" value="Restrct_endonuc_typeI_TRD"/>
</dbReference>
<dbReference type="PANTHER" id="PTHR42933">
    <property type="entry name" value="SLR6095 PROTEIN"/>
    <property type="match status" value="1"/>
</dbReference>
<keyword evidence="4" id="KW-0489">Methyltransferase</keyword>
<dbReference type="InterPro" id="IPR038333">
    <property type="entry name" value="T1MK-like_N_sf"/>
</dbReference>
<evidence type="ECO:0000313" key="13">
    <source>
        <dbReference type="Proteomes" id="UP000034837"/>
    </source>
</evidence>
<dbReference type="CDD" id="cd16961">
    <property type="entry name" value="RMtype1_S_TRD-CR_like"/>
    <property type="match status" value="1"/>
</dbReference>
<dbReference type="PROSITE" id="PS50164">
    <property type="entry name" value="GIY_YIG"/>
    <property type="match status" value="1"/>
</dbReference>
<dbReference type="GO" id="GO:0032259">
    <property type="term" value="P:methylation"/>
    <property type="evidence" value="ECO:0007669"/>
    <property type="project" value="UniProtKB-KW"/>
</dbReference>
<dbReference type="PANTHER" id="PTHR42933:SF3">
    <property type="entry name" value="TYPE I RESTRICTION ENZYME MJAVIII METHYLASE SUBUNIT"/>
    <property type="match status" value="1"/>
</dbReference>
<comment type="catalytic activity">
    <reaction evidence="9">
        <text>a 2'-deoxyadenosine in DNA + S-adenosyl-L-methionine = an N(6)-methyl-2'-deoxyadenosine in DNA + S-adenosyl-L-homocysteine + H(+)</text>
        <dbReference type="Rhea" id="RHEA:15197"/>
        <dbReference type="Rhea" id="RHEA-COMP:12418"/>
        <dbReference type="Rhea" id="RHEA-COMP:12419"/>
        <dbReference type="ChEBI" id="CHEBI:15378"/>
        <dbReference type="ChEBI" id="CHEBI:57856"/>
        <dbReference type="ChEBI" id="CHEBI:59789"/>
        <dbReference type="ChEBI" id="CHEBI:90615"/>
        <dbReference type="ChEBI" id="CHEBI:90616"/>
        <dbReference type="EC" id="2.1.1.72"/>
    </reaction>
</comment>
<dbReference type="EC" id="2.1.1.72" evidence="3"/>
<evidence type="ECO:0000256" key="6">
    <source>
        <dbReference type="ARBA" id="ARBA00022691"/>
    </source>
</evidence>
<comment type="similarity">
    <text evidence="2">Belongs to the type-I restriction system S methylase family.</text>
</comment>
<evidence type="ECO:0000256" key="2">
    <source>
        <dbReference type="ARBA" id="ARBA00010923"/>
    </source>
</evidence>
<dbReference type="GO" id="GO:0009307">
    <property type="term" value="P:DNA restriction-modification system"/>
    <property type="evidence" value="ECO:0007669"/>
    <property type="project" value="UniProtKB-KW"/>
</dbReference>
<reference evidence="12 13" key="1">
    <citation type="journal article" date="2015" name="Nature">
        <title>rRNA introns, odd ribosomes, and small enigmatic genomes across a large radiation of phyla.</title>
        <authorList>
            <person name="Brown C.T."/>
            <person name="Hug L.A."/>
            <person name="Thomas B.C."/>
            <person name="Sharon I."/>
            <person name="Castelle C.J."/>
            <person name="Singh A."/>
            <person name="Wilkins M.J."/>
            <person name="Williams K.H."/>
            <person name="Banfield J.F."/>
        </authorList>
    </citation>
    <scope>NUCLEOTIDE SEQUENCE [LARGE SCALE GENOMIC DNA]</scope>
</reference>
<dbReference type="Pfam" id="PF02384">
    <property type="entry name" value="N6_Mtase"/>
    <property type="match status" value="1"/>
</dbReference>
<dbReference type="InterPro" id="IPR051537">
    <property type="entry name" value="DNA_Adenine_Mtase"/>
</dbReference>
<evidence type="ECO:0000256" key="10">
    <source>
        <dbReference type="SAM" id="Coils"/>
    </source>
</evidence>
<protein>
    <recommendedName>
        <fullName evidence="3">site-specific DNA-methyltransferase (adenine-specific)</fullName>
        <ecNumber evidence="3">2.1.1.72</ecNumber>
    </recommendedName>
</protein>
<dbReference type="GO" id="GO:0009007">
    <property type="term" value="F:site-specific DNA-methyltransferase (adenine-specific) activity"/>
    <property type="evidence" value="ECO:0007669"/>
    <property type="project" value="UniProtKB-EC"/>
</dbReference>
<accession>A0A0G1D1M8</accession>
<dbReference type="CDD" id="cd10449">
    <property type="entry name" value="GIY-YIG_SLX1_like"/>
    <property type="match status" value="1"/>
</dbReference>
<evidence type="ECO:0000256" key="5">
    <source>
        <dbReference type="ARBA" id="ARBA00022679"/>
    </source>
</evidence>
<dbReference type="InterPro" id="IPR000305">
    <property type="entry name" value="GIY-YIG_endonuc"/>
</dbReference>